<gene>
    <name evidence="3" type="ORF">TSAR_009176</name>
</gene>
<comment type="caution">
    <text evidence="3">The sequence shown here is derived from an EMBL/GenBank/DDBJ whole genome shotgun (WGS) entry which is preliminary data.</text>
</comment>
<feature type="compositionally biased region" description="Basic and acidic residues" evidence="2">
    <location>
        <begin position="186"/>
        <end position="205"/>
    </location>
</feature>
<dbReference type="PANTHER" id="PTHR13011:SF0">
    <property type="entry name" value="GENERAL TRANSCRIPTION FACTOR IIF SUBUNIT 1"/>
    <property type="match status" value="1"/>
</dbReference>
<feature type="compositionally biased region" description="Basic and acidic residues" evidence="2">
    <location>
        <begin position="124"/>
        <end position="138"/>
    </location>
</feature>
<feature type="compositionally biased region" description="Acidic residues" evidence="2">
    <location>
        <begin position="155"/>
        <end position="170"/>
    </location>
</feature>
<comment type="similarity">
    <text evidence="1">Belongs to the TFIIF alpha subunit family.</text>
</comment>
<keyword evidence="4" id="KW-1185">Reference proteome</keyword>
<dbReference type="GO" id="GO:0016251">
    <property type="term" value="F:RNA polymerase II general transcription initiation factor activity"/>
    <property type="evidence" value="ECO:0007669"/>
    <property type="project" value="TreeGrafter"/>
</dbReference>
<evidence type="ECO:0000256" key="1">
    <source>
        <dbReference type="RuleBase" id="RU366044"/>
    </source>
</evidence>
<dbReference type="GO" id="GO:0005674">
    <property type="term" value="C:transcription factor TFIIF complex"/>
    <property type="evidence" value="ECO:0007669"/>
    <property type="project" value="TreeGrafter"/>
</dbReference>
<keyword evidence="1" id="KW-0238">DNA-binding</keyword>
<dbReference type="GO" id="GO:0032968">
    <property type="term" value="P:positive regulation of transcription elongation by RNA polymerase II"/>
    <property type="evidence" value="ECO:0007669"/>
    <property type="project" value="InterPro"/>
</dbReference>
<evidence type="ECO:0000313" key="4">
    <source>
        <dbReference type="Proteomes" id="UP000215335"/>
    </source>
</evidence>
<feature type="compositionally biased region" description="Basic residues" evidence="2">
    <location>
        <begin position="253"/>
        <end position="267"/>
    </location>
</feature>
<comment type="function">
    <text evidence="1">TFIIF is a general transcription initiation factor that binds to RNA polymerase II and helps to recruit it to the initiation complex in collaboration with TFIIB. It promotes transcription elongation.</text>
</comment>
<feature type="compositionally biased region" description="Polar residues" evidence="2">
    <location>
        <begin position="270"/>
        <end position="292"/>
    </location>
</feature>
<keyword evidence="1" id="KW-0805">Transcription regulation</keyword>
<feature type="compositionally biased region" description="Basic and acidic residues" evidence="2">
    <location>
        <begin position="216"/>
        <end position="252"/>
    </location>
</feature>
<feature type="compositionally biased region" description="Acidic residues" evidence="2">
    <location>
        <begin position="206"/>
        <end position="215"/>
    </location>
</feature>
<dbReference type="EMBL" id="NNAY01000904">
    <property type="protein sequence ID" value="OXU25998.1"/>
    <property type="molecule type" value="Genomic_DNA"/>
</dbReference>
<dbReference type="PANTHER" id="PTHR13011">
    <property type="entry name" value="TFIIF-ALPHA"/>
    <property type="match status" value="1"/>
</dbReference>
<sequence length="355" mass="41007">MFCMDSSLTGSLILDPSSADYLPLIMGCSIRRSPNSFTMIFPGYNFQPIQRYNALSAEEEEMEFSQRNKVMNYFSVMMRKRLRNDEENDEDSEMLKIEKGKKTGKYSKVLKISEMDDWMDSDEKENKKKSGDENEDDKKKKKKSAGKKKKKNASDDEAFEESDDGDEEGRECDYISDSSASESELELQKEIKSVAEEDALRKLLVSDEEDEDEEDKEKKDEAEKSDETDGDKDDKDKKKAGTKEQRQEFSKWKKEKRHSIFYRRKIQPRSEVSQYTESQISHTPTMASAATSESRKRPLTISPEPSTAMKMKVENNYMPSSSGSNRSKFKVTVTHDRRVWGYVMYIASNGVMKQI</sequence>
<comment type="subcellular location">
    <subcellularLocation>
        <location evidence="1">Nucleus</location>
    </subcellularLocation>
</comment>
<dbReference type="Proteomes" id="UP000215335">
    <property type="component" value="Unassembled WGS sequence"/>
</dbReference>
<accession>A0A232F6C6</accession>
<dbReference type="GO" id="GO:0001096">
    <property type="term" value="F:TFIIF-class transcription factor complex binding"/>
    <property type="evidence" value="ECO:0007669"/>
    <property type="project" value="TreeGrafter"/>
</dbReference>
<dbReference type="InterPro" id="IPR008851">
    <property type="entry name" value="TFIIF-alpha"/>
</dbReference>
<keyword evidence="1" id="KW-0804">Transcription</keyword>
<dbReference type="Pfam" id="PF05793">
    <property type="entry name" value="TFIIF_alpha"/>
    <property type="match status" value="1"/>
</dbReference>
<evidence type="ECO:0000256" key="2">
    <source>
        <dbReference type="SAM" id="MobiDB-lite"/>
    </source>
</evidence>
<name>A0A232F6C6_9HYME</name>
<organism evidence="3 4">
    <name type="scientific">Trichomalopsis sarcophagae</name>
    <dbReference type="NCBI Taxonomy" id="543379"/>
    <lineage>
        <taxon>Eukaryota</taxon>
        <taxon>Metazoa</taxon>
        <taxon>Ecdysozoa</taxon>
        <taxon>Arthropoda</taxon>
        <taxon>Hexapoda</taxon>
        <taxon>Insecta</taxon>
        <taxon>Pterygota</taxon>
        <taxon>Neoptera</taxon>
        <taxon>Endopterygota</taxon>
        <taxon>Hymenoptera</taxon>
        <taxon>Apocrita</taxon>
        <taxon>Proctotrupomorpha</taxon>
        <taxon>Chalcidoidea</taxon>
        <taxon>Pteromalidae</taxon>
        <taxon>Pteromalinae</taxon>
        <taxon>Trichomalopsis</taxon>
    </lineage>
</organism>
<feature type="region of interest" description="Disordered" evidence="2">
    <location>
        <begin position="119"/>
        <end position="303"/>
    </location>
</feature>
<proteinExistence type="inferred from homology"/>
<dbReference type="AlphaFoldDB" id="A0A232F6C6"/>
<feature type="compositionally biased region" description="Basic residues" evidence="2">
    <location>
        <begin position="139"/>
        <end position="151"/>
    </location>
</feature>
<dbReference type="STRING" id="543379.A0A232F6C6"/>
<keyword evidence="1" id="KW-0539">Nucleus</keyword>
<dbReference type="GO" id="GO:0003677">
    <property type="term" value="F:DNA binding"/>
    <property type="evidence" value="ECO:0007669"/>
    <property type="project" value="UniProtKB-KW"/>
</dbReference>
<reference evidence="3 4" key="1">
    <citation type="journal article" date="2017" name="Curr. Biol.">
        <title>The Evolution of Venom by Co-option of Single-Copy Genes.</title>
        <authorList>
            <person name="Martinson E.O."/>
            <person name="Mrinalini"/>
            <person name="Kelkar Y.D."/>
            <person name="Chang C.H."/>
            <person name="Werren J.H."/>
        </authorList>
    </citation>
    <scope>NUCLEOTIDE SEQUENCE [LARGE SCALE GENOMIC DNA]</scope>
    <source>
        <strain evidence="3 4">Alberta</strain>
        <tissue evidence="3">Whole body</tissue>
    </source>
</reference>
<protein>
    <recommendedName>
        <fullName evidence="1">Transcription initiation factor IIF subunit alpha</fullName>
    </recommendedName>
</protein>
<evidence type="ECO:0000313" key="3">
    <source>
        <dbReference type="EMBL" id="OXU25998.1"/>
    </source>
</evidence>
<dbReference type="GO" id="GO:0006367">
    <property type="term" value="P:transcription initiation at RNA polymerase II promoter"/>
    <property type="evidence" value="ECO:0007669"/>
    <property type="project" value="InterPro"/>
</dbReference>